<dbReference type="GO" id="GO:0035861">
    <property type="term" value="C:site of double-strand break"/>
    <property type="evidence" value="ECO:0007669"/>
    <property type="project" value="TreeGrafter"/>
</dbReference>
<evidence type="ECO:0000313" key="3">
    <source>
        <dbReference type="Proteomes" id="UP001162972"/>
    </source>
</evidence>
<feature type="domain" description="5'-3' DNA helicase ZGRF1-like N-terminal" evidence="1">
    <location>
        <begin position="404"/>
        <end position="481"/>
    </location>
</feature>
<evidence type="ECO:0000259" key="1">
    <source>
        <dbReference type="Pfam" id="PF10382"/>
    </source>
</evidence>
<dbReference type="EMBL" id="JAPFFJ010000009">
    <property type="protein sequence ID" value="KAJ6419743.1"/>
    <property type="molecule type" value="Genomic_DNA"/>
</dbReference>
<feature type="domain" description="5'-3' DNA helicase ZGRF1-like N-terminal" evidence="1">
    <location>
        <begin position="177"/>
        <end position="254"/>
    </location>
</feature>
<name>A0AAD6P8P9_9ROSI</name>
<dbReference type="GO" id="GO:0005634">
    <property type="term" value="C:nucleus"/>
    <property type="evidence" value="ECO:0007669"/>
    <property type="project" value="TreeGrafter"/>
</dbReference>
<feature type="domain" description="5'-3' DNA helicase ZGRF1-like N-terminal" evidence="1">
    <location>
        <begin position="13"/>
        <end position="81"/>
    </location>
</feature>
<reference evidence="2 3" key="1">
    <citation type="journal article" date="2023" name="Int. J. Mol. Sci.">
        <title>De Novo Assembly and Annotation of 11 Diverse Shrub Willow (Salix) Genomes Reveals Novel Gene Organization in Sex-Linked Regions.</title>
        <authorList>
            <person name="Hyden B."/>
            <person name="Feng K."/>
            <person name="Yates T.B."/>
            <person name="Jawdy S."/>
            <person name="Cereghino C."/>
            <person name="Smart L.B."/>
            <person name="Muchero W."/>
        </authorList>
    </citation>
    <scope>NUCLEOTIDE SEQUENCE [LARGE SCALE GENOMIC DNA]</scope>
    <source>
        <tissue evidence="2">Shoot tip</tissue>
    </source>
</reference>
<dbReference type="PANTHER" id="PTHR28535:SF1">
    <property type="entry name" value="PROTEIN ZGRF1"/>
    <property type="match status" value="1"/>
</dbReference>
<gene>
    <name evidence="2" type="ORF">OIU84_029787</name>
</gene>
<protein>
    <recommendedName>
        <fullName evidence="1">5'-3' DNA helicase ZGRF1-like N-terminal domain-containing protein</fullName>
    </recommendedName>
</protein>
<proteinExistence type="predicted"/>
<evidence type="ECO:0000313" key="2">
    <source>
        <dbReference type="EMBL" id="KAJ6419743.1"/>
    </source>
</evidence>
<organism evidence="2 3">
    <name type="scientific">Salix udensis</name>
    <dbReference type="NCBI Taxonomy" id="889485"/>
    <lineage>
        <taxon>Eukaryota</taxon>
        <taxon>Viridiplantae</taxon>
        <taxon>Streptophyta</taxon>
        <taxon>Embryophyta</taxon>
        <taxon>Tracheophyta</taxon>
        <taxon>Spermatophyta</taxon>
        <taxon>Magnoliopsida</taxon>
        <taxon>eudicotyledons</taxon>
        <taxon>Gunneridae</taxon>
        <taxon>Pentapetalae</taxon>
        <taxon>rosids</taxon>
        <taxon>fabids</taxon>
        <taxon>Malpighiales</taxon>
        <taxon>Salicaceae</taxon>
        <taxon>Saliceae</taxon>
        <taxon>Salix</taxon>
    </lineage>
</organism>
<accession>A0AAD6P8P9</accession>
<sequence>MEDIDRKKKKKQRWSVTYTKHIKQKRKIYQDGFLDLHFSTNKVMLFDECEKLLECRILKDEKVVSSGETLTFNAFLVDVGDPEVGVDNNSPNKLPVSDLNFHGRDKKITKKIGFMRRQKFINPSISSSGGEDNNVETNEARPHCLSTSRKIIKEIRQSEQQRYGVPESSPDLSKSATEWQVLYTTQVTQKAKKYHDGFLRLDACGSLGRQVMLYDASKKLLTTKFLKPDEIIKSGGSVSFVGYLVVIGASERDTEPLADLTIRKSTSNTGGKTKTMHVLQSFKSNISVGREWQVLYTTQMTQKTKKYHDGFLRLARCESLGTQIMLYDASKRQLDRRFLKKNEIISSGESISFDAHLVDIGEPEGENQLLPDLNIQGNNYNHASKPGIMHGQSDGIKDNKSVAKEWCVLYTSDITQKAKKYHSGILRLASCGSYRKQVTLLNECKTFMTSKFLSLSEDVKVGSMLALPKYLVEVGELLMSSEGKYQNTYLREDANSRSISIEDRTKFCNAVPTNKTLRNACQILSILQKPAVQGSVAVQCIDKSINASTLFEDSELSRQSCPHEGPSQNLDVGGPSKIADTEISADLNFSEGLSTFSGNQYSNDTEAAENCYQCHPTNVEADTKCCDEAFSSGISSLMGSCTHSPNDDRRKTLDKSKSARKMDIWPTFDLGF</sequence>
<dbReference type="GO" id="GO:0006302">
    <property type="term" value="P:double-strand break repair"/>
    <property type="evidence" value="ECO:0007669"/>
    <property type="project" value="TreeGrafter"/>
</dbReference>
<dbReference type="AlphaFoldDB" id="A0AAD6P8P9"/>
<feature type="domain" description="5'-3' DNA helicase ZGRF1-like N-terminal" evidence="1">
    <location>
        <begin position="291"/>
        <end position="367"/>
    </location>
</feature>
<dbReference type="InterPro" id="IPR018838">
    <property type="entry name" value="ZGRF1-like_N"/>
</dbReference>
<dbReference type="InterPro" id="IPR052800">
    <property type="entry name" value="DNA_Repair_Helicase_ZGRF1"/>
</dbReference>
<dbReference type="Pfam" id="PF10382">
    <property type="entry name" value="ZGRF1-like_N"/>
    <property type="match status" value="4"/>
</dbReference>
<comment type="caution">
    <text evidence="2">The sequence shown here is derived from an EMBL/GenBank/DDBJ whole genome shotgun (WGS) entry which is preliminary data.</text>
</comment>
<keyword evidence="3" id="KW-1185">Reference proteome</keyword>
<dbReference type="PANTHER" id="PTHR28535">
    <property type="entry name" value="ZINC FINGER GRF-TYPE CONTAINING 1"/>
    <property type="match status" value="1"/>
</dbReference>
<dbReference type="Proteomes" id="UP001162972">
    <property type="component" value="Chromosome 7"/>
</dbReference>